<dbReference type="InterPro" id="IPR001206">
    <property type="entry name" value="Diacylglycerol_kinase_cat_dom"/>
</dbReference>
<feature type="domain" description="DAGKc" evidence="13">
    <location>
        <begin position="1"/>
        <end position="133"/>
    </location>
</feature>
<evidence type="ECO:0000256" key="4">
    <source>
        <dbReference type="ARBA" id="ARBA00022679"/>
    </source>
</evidence>
<dbReference type="OrthoDB" id="9786026at2"/>
<dbReference type="AlphaFoldDB" id="A0A0N8GL68"/>
<dbReference type="GO" id="GO:0046872">
    <property type="term" value="F:metal ion binding"/>
    <property type="evidence" value="ECO:0007669"/>
    <property type="project" value="UniProtKB-KW"/>
</dbReference>
<dbReference type="InterPro" id="IPR016064">
    <property type="entry name" value="NAD/diacylglycerol_kinase_sf"/>
</dbReference>
<evidence type="ECO:0000256" key="1">
    <source>
        <dbReference type="ARBA" id="ARBA00001946"/>
    </source>
</evidence>
<evidence type="ECO:0000256" key="2">
    <source>
        <dbReference type="ARBA" id="ARBA00005983"/>
    </source>
</evidence>
<dbReference type="Pfam" id="PF19279">
    <property type="entry name" value="YegS_C"/>
    <property type="match status" value="1"/>
</dbReference>
<evidence type="ECO:0000256" key="3">
    <source>
        <dbReference type="ARBA" id="ARBA00022516"/>
    </source>
</evidence>
<dbReference type="InterPro" id="IPR045540">
    <property type="entry name" value="YegS/DAGK_C"/>
</dbReference>
<keyword evidence="9" id="KW-0460">Magnesium</keyword>
<keyword evidence="7" id="KW-0418">Kinase</keyword>
<dbReference type="GO" id="GO:0005886">
    <property type="term" value="C:plasma membrane"/>
    <property type="evidence" value="ECO:0007669"/>
    <property type="project" value="TreeGrafter"/>
</dbReference>
<dbReference type="SMART" id="SM00046">
    <property type="entry name" value="DAGKc"/>
    <property type="match status" value="1"/>
</dbReference>
<gene>
    <name evidence="14" type="ORF">ADM99_09280</name>
</gene>
<dbReference type="GO" id="GO:0008654">
    <property type="term" value="P:phospholipid biosynthetic process"/>
    <property type="evidence" value="ECO:0007669"/>
    <property type="project" value="UniProtKB-KW"/>
</dbReference>
<organism evidence="14 15">
    <name type="scientific">Leptolinea tardivitalis</name>
    <dbReference type="NCBI Taxonomy" id="229920"/>
    <lineage>
        <taxon>Bacteria</taxon>
        <taxon>Bacillati</taxon>
        <taxon>Chloroflexota</taxon>
        <taxon>Anaerolineae</taxon>
        <taxon>Anaerolineales</taxon>
        <taxon>Anaerolineaceae</taxon>
        <taxon>Leptolinea</taxon>
    </lineage>
</organism>
<dbReference type="NCBIfam" id="TIGR00147">
    <property type="entry name" value="YegS/Rv2252/BmrU family lipid kinase"/>
    <property type="match status" value="1"/>
</dbReference>
<evidence type="ECO:0000256" key="12">
    <source>
        <dbReference type="ARBA" id="ARBA00023264"/>
    </source>
</evidence>
<proteinExistence type="inferred from homology"/>
<evidence type="ECO:0000256" key="6">
    <source>
        <dbReference type="ARBA" id="ARBA00022741"/>
    </source>
</evidence>
<evidence type="ECO:0000259" key="13">
    <source>
        <dbReference type="PROSITE" id="PS50146"/>
    </source>
</evidence>
<evidence type="ECO:0000256" key="10">
    <source>
        <dbReference type="ARBA" id="ARBA00023098"/>
    </source>
</evidence>
<evidence type="ECO:0000256" key="5">
    <source>
        <dbReference type="ARBA" id="ARBA00022723"/>
    </source>
</evidence>
<keyword evidence="5" id="KW-0479">Metal-binding</keyword>
<keyword evidence="8" id="KW-0067">ATP-binding</keyword>
<dbReference type="SUPFAM" id="SSF111331">
    <property type="entry name" value="NAD kinase/diacylglycerol kinase-like"/>
    <property type="match status" value="1"/>
</dbReference>
<keyword evidence="10" id="KW-0443">Lipid metabolism</keyword>
<dbReference type="GO" id="GO:0004143">
    <property type="term" value="F:ATP-dependent diacylglycerol kinase activity"/>
    <property type="evidence" value="ECO:0007669"/>
    <property type="project" value="TreeGrafter"/>
</dbReference>
<evidence type="ECO:0000313" key="14">
    <source>
        <dbReference type="EMBL" id="KPL71658.1"/>
    </source>
</evidence>
<name>A0A0N8GL68_9CHLR</name>
<accession>A0A0N8GL68</accession>
<dbReference type="STRING" id="229920.ADM99_09280"/>
<dbReference type="Proteomes" id="UP000050430">
    <property type="component" value="Unassembled WGS sequence"/>
</dbReference>
<keyword evidence="12" id="KW-1208">Phospholipid metabolism</keyword>
<dbReference type="InterPro" id="IPR050187">
    <property type="entry name" value="Lipid_Phosphate_FormReg"/>
</dbReference>
<dbReference type="Pfam" id="PF00781">
    <property type="entry name" value="DAGK_cat"/>
    <property type="match status" value="1"/>
</dbReference>
<keyword evidence="4" id="KW-0808">Transferase</keyword>
<dbReference type="Gene3D" id="2.60.200.40">
    <property type="match status" value="1"/>
</dbReference>
<protein>
    <recommendedName>
        <fullName evidence="13">DAGKc domain-containing protein</fullName>
    </recommendedName>
</protein>
<dbReference type="RefSeq" id="WP_062420243.1">
    <property type="nucleotide sequence ID" value="NZ_BBYA01000001.1"/>
</dbReference>
<dbReference type="PROSITE" id="PS50146">
    <property type="entry name" value="DAGK"/>
    <property type="match status" value="1"/>
</dbReference>
<comment type="similarity">
    <text evidence="2">Belongs to the diacylglycerol/lipid kinase family.</text>
</comment>
<dbReference type="PANTHER" id="PTHR12358">
    <property type="entry name" value="SPHINGOSINE KINASE"/>
    <property type="match status" value="1"/>
</dbReference>
<evidence type="ECO:0000256" key="8">
    <source>
        <dbReference type="ARBA" id="ARBA00022840"/>
    </source>
</evidence>
<dbReference type="InterPro" id="IPR017438">
    <property type="entry name" value="ATP-NAD_kinase_N"/>
</dbReference>
<evidence type="ECO:0000256" key="7">
    <source>
        <dbReference type="ARBA" id="ARBA00022777"/>
    </source>
</evidence>
<sequence>MTHETLIIFNPIANLGRAWPVASTLRRVADELGGADWSGTVYPGHASEIATKAGEQGYKRVIAMGGDGTIHEVINGLMSIPSASRPQLGIVPVGSGNDFAGTMGIPRNSEEALRKVYSGTPRMIDVASVKDDAGRVEYWMNTLGMGFDSAVNFHSREVLVFQGFMIYFLAVFRTMVENYHPFRITGTIDGEPVDQETLMFTVCNGRREGGGFLLAPDAVQDDGVLNYTLVGVIPRLAMFSAIPHFLKGTHAGLNYVKTGTFKKIEIKSNKPLWIHADGEIFAGFTSHVTELSLEVVPKAIELIL</sequence>
<dbReference type="InterPro" id="IPR005218">
    <property type="entry name" value="Diacylglycerol/lipid_kinase"/>
</dbReference>
<reference evidence="14 15" key="1">
    <citation type="submission" date="2015-07" db="EMBL/GenBank/DDBJ databases">
        <title>Genome sequence of Leptolinea tardivitalis DSM 16556.</title>
        <authorList>
            <person name="Hemp J."/>
            <person name="Ward L.M."/>
            <person name="Pace L.A."/>
            <person name="Fischer W.W."/>
        </authorList>
    </citation>
    <scope>NUCLEOTIDE SEQUENCE [LARGE SCALE GENOMIC DNA]</scope>
    <source>
        <strain evidence="14 15">YMTK-2</strain>
    </source>
</reference>
<dbReference type="EMBL" id="LGCK01000010">
    <property type="protein sequence ID" value="KPL71658.1"/>
    <property type="molecule type" value="Genomic_DNA"/>
</dbReference>
<dbReference type="GO" id="GO:0005524">
    <property type="term" value="F:ATP binding"/>
    <property type="evidence" value="ECO:0007669"/>
    <property type="project" value="UniProtKB-KW"/>
</dbReference>
<evidence type="ECO:0000313" key="15">
    <source>
        <dbReference type="Proteomes" id="UP000050430"/>
    </source>
</evidence>
<evidence type="ECO:0000256" key="11">
    <source>
        <dbReference type="ARBA" id="ARBA00023209"/>
    </source>
</evidence>
<keyword evidence="15" id="KW-1185">Reference proteome</keyword>
<comment type="caution">
    <text evidence="14">The sequence shown here is derived from an EMBL/GenBank/DDBJ whole genome shotgun (WGS) entry which is preliminary data.</text>
</comment>
<dbReference type="Gene3D" id="3.40.50.10330">
    <property type="entry name" value="Probable inorganic polyphosphate/atp-NAD kinase, domain 1"/>
    <property type="match status" value="1"/>
</dbReference>
<keyword evidence="6" id="KW-0547">Nucleotide-binding</keyword>
<dbReference type="PANTHER" id="PTHR12358:SF106">
    <property type="entry name" value="LIPID KINASE YEGS"/>
    <property type="match status" value="1"/>
</dbReference>
<keyword evidence="11" id="KW-0594">Phospholipid biosynthesis</keyword>
<keyword evidence="3" id="KW-0444">Lipid biosynthesis</keyword>
<comment type="cofactor">
    <cofactor evidence="1">
        <name>Mg(2+)</name>
        <dbReference type="ChEBI" id="CHEBI:18420"/>
    </cofactor>
</comment>
<evidence type="ECO:0000256" key="9">
    <source>
        <dbReference type="ARBA" id="ARBA00022842"/>
    </source>
</evidence>